<sequence length="101" mass="11611">MNKAIFIQSFVAFLRAGIVIAFMVLGYWPNDIDSAREIEKLVRFERLGDSGGGMATRIRTSDDWWAVQCYLSGRKEERIYMTTTYTGMRKVLVGNDLYSLE</sequence>
<organism evidence="2">
    <name type="scientific">marine sediment metagenome</name>
    <dbReference type="NCBI Taxonomy" id="412755"/>
    <lineage>
        <taxon>unclassified sequences</taxon>
        <taxon>metagenomes</taxon>
        <taxon>ecological metagenomes</taxon>
    </lineage>
</organism>
<dbReference type="AlphaFoldDB" id="A0A0F9PAE5"/>
<gene>
    <name evidence="2" type="ORF">LCGC14_0924860</name>
</gene>
<keyword evidence="1" id="KW-0812">Transmembrane</keyword>
<name>A0A0F9PAE5_9ZZZZ</name>
<dbReference type="EMBL" id="LAZR01003144">
    <property type="protein sequence ID" value="KKN21487.1"/>
    <property type="molecule type" value="Genomic_DNA"/>
</dbReference>
<protein>
    <submittedName>
        <fullName evidence="2">Uncharacterized protein</fullName>
    </submittedName>
</protein>
<accession>A0A0F9PAE5</accession>
<feature type="transmembrane region" description="Helical" evidence="1">
    <location>
        <begin position="6"/>
        <end position="28"/>
    </location>
</feature>
<reference evidence="2" key="1">
    <citation type="journal article" date="2015" name="Nature">
        <title>Complex archaea that bridge the gap between prokaryotes and eukaryotes.</title>
        <authorList>
            <person name="Spang A."/>
            <person name="Saw J.H."/>
            <person name="Jorgensen S.L."/>
            <person name="Zaremba-Niedzwiedzka K."/>
            <person name="Martijn J."/>
            <person name="Lind A.E."/>
            <person name="van Eijk R."/>
            <person name="Schleper C."/>
            <person name="Guy L."/>
            <person name="Ettema T.J."/>
        </authorList>
    </citation>
    <scope>NUCLEOTIDE SEQUENCE</scope>
</reference>
<evidence type="ECO:0000313" key="2">
    <source>
        <dbReference type="EMBL" id="KKN21487.1"/>
    </source>
</evidence>
<evidence type="ECO:0000256" key="1">
    <source>
        <dbReference type="SAM" id="Phobius"/>
    </source>
</evidence>
<proteinExistence type="predicted"/>
<keyword evidence="1" id="KW-0472">Membrane</keyword>
<comment type="caution">
    <text evidence="2">The sequence shown here is derived from an EMBL/GenBank/DDBJ whole genome shotgun (WGS) entry which is preliminary data.</text>
</comment>
<keyword evidence="1" id="KW-1133">Transmembrane helix</keyword>